<protein>
    <submittedName>
        <fullName evidence="2">Uncharacterized protein</fullName>
    </submittedName>
</protein>
<dbReference type="EMBL" id="LR862129">
    <property type="protein sequence ID" value="CAD1816944.1"/>
    <property type="molecule type" value="Genomic_DNA"/>
</dbReference>
<evidence type="ECO:0000313" key="2">
    <source>
        <dbReference type="EMBL" id="CAD1816944.1"/>
    </source>
</evidence>
<accession>A0A6V7NES6</accession>
<feature type="compositionally biased region" description="Basic residues" evidence="1">
    <location>
        <begin position="217"/>
        <end position="242"/>
    </location>
</feature>
<evidence type="ECO:0000256" key="1">
    <source>
        <dbReference type="SAM" id="MobiDB-lite"/>
    </source>
</evidence>
<name>A0A6V7NES6_ANACO</name>
<proteinExistence type="predicted"/>
<feature type="region of interest" description="Disordered" evidence="1">
    <location>
        <begin position="164"/>
        <end position="252"/>
    </location>
</feature>
<dbReference type="AlphaFoldDB" id="A0A6V7NES6"/>
<organism evidence="2">
    <name type="scientific">Ananas comosus var. bracteatus</name>
    <name type="common">red pineapple</name>
    <dbReference type="NCBI Taxonomy" id="296719"/>
    <lineage>
        <taxon>Eukaryota</taxon>
        <taxon>Viridiplantae</taxon>
        <taxon>Streptophyta</taxon>
        <taxon>Embryophyta</taxon>
        <taxon>Tracheophyta</taxon>
        <taxon>Spermatophyta</taxon>
        <taxon>Magnoliopsida</taxon>
        <taxon>Liliopsida</taxon>
        <taxon>Poales</taxon>
        <taxon>Bromeliaceae</taxon>
        <taxon>Bromelioideae</taxon>
        <taxon>Ananas</taxon>
    </lineage>
</organism>
<reference evidence="2" key="1">
    <citation type="submission" date="2020-07" db="EMBL/GenBank/DDBJ databases">
        <authorList>
            <person name="Lin J."/>
        </authorList>
    </citation>
    <scope>NUCLEOTIDE SEQUENCE</scope>
</reference>
<sequence length="252" mass="27019">MHQPGLRFGNCYAVTVCRSPQELARFALAVSADRARSASPASPAPPRSGSGYCPVRDCLESMADSVDRLRDAPTELACTGAAATPPAPPPPPPSSTLSACAHAQLRGLENTSIQRHEVVQMERAFHSERWCNTSKRKTCNFSSANSNATVLYGFDLSAFETRSHREAPAEKGGSGARGAQGLRRPSPTGTTPPPAPRSFGPCSVECALVAPTAAAPRRPRSRGGRRRRRTRRRGGGPRRRRGGPQCNIRLRV</sequence>
<gene>
    <name evidence="2" type="ORF">CB5_LOCUS155</name>
</gene>